<feature type="compositionally biased region" description="Polar residues" evidence="3">
    <location>
        <begin position="2193"/>
        <end position="2211"/>
    </location>
</feature>
<dbReference type="SUPFAM" id="SSF46689">
    <property type="entry name" value="Homeodomain-like"/>
    <property type="match status" value="2"/>
</dbReference>
<dbReference type="InterPro" id="IPR017884">
    <property type="entry name" value="SANT_dom"/>
</dbReference>
<comment type="caution">
    <text evidence="7">The sequence shown here is derived from an EMBL/GenBank/DDBJ whole genome shotgun (WGS) entry which is preliminary data.</text>
</comment>
<feature type="compositionally biased region" description="Low complexity" evidence="3">
    <location>
        <begin position="2401"/>
        <end position="2410"/>
    </location>
</feature>
<evidence type="ECO:0000256" key="3">
    <source>
        <dbReference type="SAM" id="MobiDB-lite"/>
    </source>
</evidence>
<dbReference type="PROSITE" id="PS51294">
    <property type="entry name" value="HTH_MYB"/>
    <property type="match status" value="1"/>
</dbReference>
<dbReference type="PANTHER" id="PTHR13992">
    <property type="entry name" value="NUCLEAR RECEPTOR CO-REPRESSOR RELATED NCOR"/>
    <property type="match status" value="1"/>
</dbReference>
<feature type="compositionally biased region" description="Basic and acidic residues" evidence="3">
    <location>
        <begin position="827"/>
        <end position="849"/>
    </location>
</feature>
<feature type="compositionally biased region" description="Gly residues" evidence="3">
    <location>
        <begin position="1852"/>
        <end position="1861"/>
    </location>
</feature>
<feature type="compositionally biased region" description="Polar residues" evidence="3">
    <location>
        <begin position="783"/>
        <end position="795"/>
    </location>
</feature>
<feature type="region of interest" description="Disordered" evidence="3">
    <location>
        <begin position="1760"/>
        <end position="1876"/>
    </location>
</feature>
<feature type="region of interest" description="Disordered" evidence="3">
    <location>
        <begin position="1406"/>
        <end position="1441"/>
    </location>
</feature>
<dbReference type="GO" id="GO:0005654">
    <property type="term" value="C:nucleoplasm"/>
    <property type="evidence" value="ECO:0007669"/>
    <property type="project" value="UniProtKB-ARBA"/>
</dbReference>
<dbReference type="FunFam" id="1.10.10.60:FF:000026">
    <property type="entry name" value="Nuclear receptor corepressor 2 isoform 1"/>
    <property type="match status" value="1"/>
</dbReference>
<feature type="region of interest" description="Disordered" evidence="3">
    <location>
        <begin position="1481"/>
        <end position="1637"/>
    </location>
</feature>
<dbReference type="InterPro" id="IPR001005">
    <property type="entry name" value="SANT/Myb"/>
</dbReference>
<feature type="domain" description="SANT" evidence="5">
    <location>
        <begin position="436"/>
        <end position="487"/>
    </location>
</feature>
<feature type="compositionally biased region" description="Low complexity" evidence="3">
    <location>
        <begin position="816"/>
        <end position="825"/>
    </location>
</feature>
<feature type="region of interest" description="Disordered" evidence="3">
    <location>
        <begin position="776"/>
        <end position="1088"/>
    </location>
</feature>
<feature type="compositionally biased region" description="Polar residues" evidence="3">
    <location>
        <begin position="2479"/>
        <end position="2525"/>
    </location>
</feature>
<dbReference type="PROSITE" id="PS50090">
    <property type="entry name" value="MYB_LIKE"/>
    <property type="match status" value="1"/>
</dbReference>
<feature type="compositionally biased region" description="Basic and acidic residues" evidence="3">
    <location>
        <begin position="1674"/>
        <end position="1691"/>
    </location>
</feature>
<feature type="compositionally biased region" description="Polar residues" evidence="3">
    <location>
        <begin position="1998"/>
        <end position="2013"/>
    </location>
</feature>
<feature type="compositionally biased region" description="Polar residues" evidence="3">
    <location>
        <begin position="2324"/>
        <end position="2358"/>
    </location>
</feature>
<feature type="compositionally biased region" description="Basic residues" evidence="3">
    <location>
        <begin position="2214"/>
        <end position="2224"/>
    </location>
</feature>
<feature type="compositionally biased region" description="Basic and acidic residues" evidence="3">
    <location>
        <begin position="1174"/>
        <end position="1183"/>
    </location>
</feature>
<feature type="compositionally biased region" description="Basic and acidic residues" evidence="3">
    <location>
        <begin position="1203"/>
        <end position="1231"/>
    </location>
</feature>
<dbReference type="InterPro" id="IPR031557">
    <property type="entry name" value="N-CoR_GPS2_interact"/>
</dbReference>
<feature type="compositionally biased region" description="Low complexity" evidence="3">
    <location>
        <begin position="1250"/>
        <end position="1268"/>
    </location>
</feature>
<feature type="compositionally biased region" description="Polar residues" evidence="3">
    <location>
        <begin position="2053"/>
        <end position="2070"/>
    </location>
</feature>
<feature type="compositionally biased region" description="Basic and acidic residues" evidence="3">
    <location>
        <begin position="139"/>
        <end position="156"/>
    </location>
</feature>
<feature type="region of interest" description="Disordered" evidence="3">
    <location>
        <begin position="1674"/>
        <end position="1745"/>
    </location>
</feature>
<feature type="compositionally biased region" description="Low complexity" evidence="3">
    <location>
        <begin position="2097"/>
        <end position="2110"/>
    </location>
</feature>
<feature type="compositionally biased region" description="Polar residues" evidence="3">
    <location>
        <begin position="2141"/>
        <end position="2164"/>
    </location>
</feature>
<dbReference type="CDD" id="cd00167">
    <property type="entry name" value="SANT"/>
    <property type="match status" value="2"/>
</dbReference>
<dbReference type="GO" id="GO:0032991">
    <property type="term" value="C:protein-containing complex"/>
    <property type="evidence" value="ECO:0007669"/>
    <property type="project" value="UniProtKB-ARBA"/>
</dbReference>
<dbReference type="PROSITE" id="PS51293">
    <property type="entry name" value="SANT"/>
    <property type="match status" value="2"/>
</dbReference>
<dbReference type="EMBL" id="UYJE01009906">
    <property type="protein sequence ID" value="VDI77880.1"/>
    <property type="molecule type" value="Genomic_DNA"/>
</dbReference>
<feature type="compositionally biased region" description="Acidic residues" evidence="3">
    <location>
        <begin position="798"/>
        <end position="815"/>
    </location>
</feature>
<dbReference type="GO" id="GO:0000785">
    <property type="term" value="C:chromatin"/>
    <property type="evidence" value="ECO:0007669"/>
    <property type="project" value="TreeGrafter"/>
</dbReference>
<evidence type="ECO:0000259" key="5">
    <source>
        <dbReference type="PROSITE" id="PS51293"/>
    </source>
</evidence>
<feature type="compositionally biased region" description="Polar residues" evidence="3">
    <location>
        <begin position="919"/>
        <end position="946"/>
    </location>
</feature>
<dbReference type="GO" id="GO:0003714">
    <property type="term" value="F:transcription corepressor activity"/>
    <property type="evidence" value="ECO:0007669"/>
    <property type="project" value="TreeGrafter"/>
</dbReference>
<evidence type="ECO:0000256" key="1">
    <source>
        <dbReference type="ARBA" id="ARBA00010097"/>
    </source>
</evidence>
<keyword evidence="2" id="KW-0175">Coiled coil</keyword>
<feature type="domain" description="SANT" evidence="5">
    <location>
        <begin position="716"/>
        <end position="767"/>
    </location>
</feature>
<dbReference type="Gene3D" id="1.20.5.430">
    <property type="match status" value="1"/>
</dbReference>
<dbReference type="InterPro" id="IPR017930">
    <property type="entry name" value="Myb_dom"/>
</dbReference>
<feature type="compositionally biased region" description="Polar residues" evidence="3">
    <location>
        <begin position="1309"/>
        <end position="1319"/>
    </location>
</feature>
<accession>A0A8B6HEP5</accession>
<dbReference type="Gene3D" id="1.20.58.1880">
    <property type="match status" value="1"/>
</dbReference>
<feature type="compositionally biased region" description="Polar residues" evidence="3">
    <location>
        <begin position="856"/>
        <end position="884"/>
    </location>
</feature>
<feature type="compositionally biased region" description="Basic and acidic residues" evidence="3">
    <location>
        <begin position="1962"/>
        <end position="1989"/>
    </location>
</feature>
<feature type="domain" description="Myb-like" evidence="4">
    <location>
        <begin position="713"/>
        <end position="763"/>
    </location>
</feature>
<organism evidence="7 8">
    <name type="scientific">Mytilus galloprovincialis</name>
    <name type="common">Mediterranean mussel</name>
    <dbReference type="NCBI Taxonomy" id="29158"/>
    <lineage>
        <taxon>Eukaryota</taxon>
        <taxon>Metazoa</taxon>
        <taxon>Spiralia</taxon>
        <taxon>Lophotrochozoa</taxon>
        <taxon>Mollusca</taxon>
        <taxon>Bivalvia</taxon>
        <taxon>Autobranchia</taxon>
        <taxon>Pteriomorphia</taxon>
        <taxon>Mytilida</taxon>
        <taxon>Mytiloidea</taxon>
        <taxon>Mytilidae</taxon>
        <taxon>Mytilinae</taxon>
        <taxon>Mytilus</taxon>
    </lineage>
</organism>
<name>A0A8B6HEP5_MYTGA</name>
<evidence type="ECO:0000313" key="7">
    <source>
        <dbReference type="EMBL" id="VDI77880.1"/>
    </source>
</evidence>
<feature type="compositionally biased region" description="Polar residues" evidence="3">
    <location>
        <begin position="1706"/>
        <end position="1715"/>
    </location>
</feature>
<feature type="region of interest" description="Disordered" evidence="3">
    <location>
        <begin position="1125"/>
        <end position="1368"/>
    </location>
</feature>
<feature type="compositionally biased region" description="Polar residues" evidence="3">
    <location>
        <begin position="957"/>
        <end position="967"/>
    </location>
</feature>
<protein>
    <submittedName>
        <fullName evidence="7">Nuclear receptor co-repressor 1</fullName>
    </submittedName>
</protein>
<feature type="region of interest" description="Disordered" evidence="3">
    <location>
        <begin position="500"/>
        <end position="573"/>
    </location>
</feature>
<dbReference type="Proteomes" id="UP000596742">
    <property type="component" value="Unassembled WGS sequence"/>
</dbReference>
<dbReference type="Gene3D" id="1.10.10.60">
    <property type="entry name" value="Homeodomain-like"/>
    <property type="match status" value="1"/>
</dbReference>
<keyword evidence="7" id="KW-0675">Receptor</keyword>
<feature type="compositionally biased region" description="Basic and acidic residues" evidence="3">
    <location>
        <begin position="2411"/>
        <end position="2439"/>
    </location>
</feature>
<feature type="compositionally biased region" description="Basic and acidic residues" evidence="3">
    <location>
        <begin position="209"/>
        <end position="223"/>
    </location>
</feature>
<feature type="compositionally biased region" description="Low complexity" evidence="3">
    <location>
        <begin position="1764"/>
        <end position="1778"/>
    </location>
</feature>
<feature type="compositionally biased region" description="Low complexity" evidence="3">
    <location>
        <begin position="1599"/>
        <end position="1612"/>
    </location>
</feature>
<dbReference type="SMART" id="SM00717">
    <property type="entry name" value="SANT"/>
    <property type="match status" value="2"/>
</dbReference>
<dbReference type="OrthoDB" id="10258692at2759"/>
<evidence type="ECO:0000256" key="2">
    <source>
        <dbReference type="ARBA" id="ARBA00023054"/>
    </source>
</evidence>
<feature type="compositionally biased region" description="Low complexity" evidence="3">
    <location>
        <begin position="1694"/>
        <end position="1705"/>
    </location>
</feature>
<feature type="compositionally biased region" description="Polar residues" evidence="3">
    <location>
        <begin position="124"/>
        <end position="133"/>
    </location>
</feature>
<feature type="domain" description="HTH myb-type" evidence="6">
    <location>
        <begin position="720"/>
        <end position="767"/>
    </location>
</feature>
<gene>
    <name evidence="7" type="ORF">MGAL_10B026342</name>
</gene>
<feature type="compositionally biased region" description="Basic and acidic residues" evidence="3">
    <location>
        <begin position="513"/>
        <end position="526"/>
    </location>
</feature>
<evidence type="ECO:0000259" key="6">
    <source>
        <dbReference type="PROSITE" id="PS51294"/>
    </source>
</evidence>
<sequence length="2541" mass="282568">MSGRPPNDRAPSGNPHDANSPYKRTRPQSPSQAQRPGGYPYPTDPQGHTRYGLAATTPGYPMYRETYQNRESEFYTARRRPQLLTDFHGHAANIDRYRSGESFQPYRQEAMGNLQPAGPGEPGPSTSQVQQTPPKRPRLQVDRDLQPLNIEVKKEQTLYNPQVEAISPTPDESSSRTTKDELLQAISKTDREISKHEQQIQKLQKKHRQLEQETSKPPVDKTETPQNNTEVKHQSLAQIIYAENRKKAEEAHNMLATLGPKIELPLYNQPSDTQVYKDNIANHQVFKKRLVLHLKKRNQARRIRERYLTERYDQLMQVWIKKIERIENHAKRRAKDARMREFFEKCFPEIKKSREDKERISSRAGTRSGNVAGYARSEAELEQIMDGLHEQEEEDRKMRNLAVIPPMMLDARQRSLRYYNNNGLVEDPMSEWKDRKLINIWTPEEKRIFKERYLQHPKNFPAIASYLEKKSVSNCIEFYYQTKKDENYKTLIRKQTAIKRKKAFSKPNSSAMRQEEQQIKEEKIDETGQQEEGGPASSTEVPMEMPGDVLKEEKTEDTSDDNEAVPVQAGEGDGGPHQCVVCKMQLENYSYSRALTKGNCELYGMSESDLKPDMRVCSSCRCKSVRRRYTPCPIPTCKTPKRKVKRLRPFPSKWLEMPPEIRDPIVAELQLTEEVNKCCSACFNRISRKLNPQITEPTEPAAPESTEGIIVLGDAAESSRWTEEDMEKAKKGLREHGRDWAAIAIVVGTKSEAQCKNFYFNYKKKFNLEAILQERTKEEDNRTVSICESIASTVTAPDIDDEPPSSMDEDDDADSDTTSAPSPSSLRIEDDPKPEEKMDTTETPMEHQETQPFGLPQNNLTANKPLSASQGSLRSVDNDSSATLSADEAPQSSEARDTFSPRVSGIPAGRANMHPVQGPTVTSSMTSGPASTSPIVSSSPFPSTPQGYPVPGPTMEASATSSRSGTPGSIGQGRPGSVHALQSPGSQMRPGSAQSVHSPAQPHGRSPGVAEVERMSRPPSQEIPVIKESPSPIGSQVKPQEFGQPKGMQHLYDLLNKASREQSSPHRPASAQSDSGLMPYGMVSGRRSLSPNVHAQNMAQQQNIINGGKMGKPACVRDLIHSAIERNLGQTSDPKPEQRPQMQERLVDKRPASTEPAYLRGQQSIHSPLGAYHQDLHKDKHEMSPYQPRHTASPYANIPQQRAPERDPADRRDMPQDLSHKGYRGDPRDFTRPQQQPVIDYRRPEPEVVQRGQQQGAPPPAHQAHQRPVSYREQRDQLVRPPSEGLGHKSPSAYQSERHSPAVSRRMSPGSSPYPQMPNTPEMLRRAQQQQSIGHPPPLVGKGPAMQMTKSPPVSGHPQQMMTQGHGSITQGTPLRPIGHGQQHPPNLPPREMMAQSQVRMAGGSITSGTPVNREGGGNRMPEPGVRVSQSGGIIFDPRGYDPRHMEQMRVYPGGYPYQALDPASSSSRQIMMNDFQTARQMQRLPEEREQQISPRAKEPMPSQQKPYPGQMLHQFQASQGMMYLPQGQVPTSDKGQPSPHHMGRGGPPQEEKLSPAGWNLSKAPVGNPNVMRSITQGTGKPRPSVIAERKQESYPADSSSQPRSQPVSPRQYPDSHPYPPQGMPRPRDPNMMNPDYRQMMENRERLERIEAEKRRIAVLEERERERQAKLMMEEKIRKENQARHEAKEESAMSSAKPGSPWSSSNRASPAYNKNQIKEATDILKVFRQDASPPSASGPMSRHQGLTAANLIDAIIVHQINQVDENSNSSRDTSSRATTDTERKKVETPPSIPPSTHMEQSGLQKSPLQVHGKKKWIQEHPQSMTPTPQRQTQPKPIPSSAESQKHGTPSSGAGGGGGAAGTGPFEPVNRPISSAKTLGEHINSIILMDYNTDKPTPPKDSVLSLINGSANLPATPPNVHVDTTSHIPSAPQASSQMADSSESPRPRSFTTPHQMRWKKGHIPQEGEHSSDGMPQKELDVDRKRPDQSHSPRVPLDTSAGSVESNSEAQSTKISPPRSPRSRASSMHVTSSVAASHQHISNLLAKPKQEERSNVGSPHSSECSNVSSDISTLDYVKNKIAEVLSEDNTQDKSPKPNLQQQQPSLMPGQQQRPPSANMPMHQRNQPGQKLPAPHGLQVHPHMSTSRSHSPMAAQSIQQQPESSQYRQREMVQSHPTSTSQPSESYHQEGEYRQQVGSSSFNEGAESSTSPASYHTGKKRFLGRSRARPEQEETMSKTQNVSVPREHQKVTQSTVSEIQKASSSEKKGPRSEYDFPDSPDDDRPIVKGGYKGLSGSTRSPSTRSPRRGVVDSSENSRGSHSEQARSNESQIQSSSDTTMTADRSDSHVGSSHMSADQSSMDGRFSRKSSKHEGMEVEESSNISHPSVDSTHSDRMVIEESGAIDSSSNISSPRPDRPKSSRSSRDSDNSPRSSSDIHDNVDRVSQSRTPDSGILPMSYGRSRSPRGAPESSHFSAPDQGSRPHSSSDVTSNNQPVSSSQMSMSYGTGNQVVSSMSHESERSYWTQEQAPLLLAKYETLSDDDE</sequence>
<dbReference type="InterPro" id="IPR009057">
    <property type="entry name" value="Homeodomain-like_sf"/>
</dbReference>
<feature type="compositionally biased region" description="Polar residues" evidence="3">
    <location>
        <begin position="1797"/>
        <end position="1807"/>
    </location>
</feature>
<keyword evidence="8" id="KW-1185">Reference proteome</keyword>
<reference evidence="7" key="1">
    <citation type="submission" date="2018-11" db="EMBL/GenBank/DDBJ databases">
        <authorList>
            <person name="Alioto T."/>
            <person name="Alioto T."/>
        </authorList>
    </citation>
    <scope>NUCLEOTIDE SEQUENCE</scope>
</reference>
<dbReference type="InterPro" id="IPR051571">
    <property type="entry name" value="N-CoR_corepressor"/>
</dbReference>
<feature type="region of interest" description="Disordered" evidence="3">
    <location>
        <begin position="1890"/>
        <end position="2526"/>
    </location>
</feature>
<feature type="compositionally biased region" description="Polar residues" evidence="3">
    <location>
        <begin position="2377"/>
        <end position="2387"/>
    </location>
</feature>
<feature type="compositionally biased region" description="Polar residues" evidence="3">
    <location>
        <begin position="1348"/>
        <end position="1368"/>
    </location>
</feature>
<feature type="compositionally biased region" description="Low complexity" evidence="3">
    <location>
        <begin position="1821"/>
        <end position="1834"/>
    </location>
</feature>
<proteinExistence type="inferred from homology"/>
<dbReference type="GO" id="GO:0000122">
    <property type="term" value="P:negative regulation of transcription by RNA polymerase II"/>
    <property type="evidence" value="ECO:0007669"/>
    <property type="project" value="TreeGrafter"/>
</dbReference>
<feature type="compositionally biased region" description="Polar residues" evidence="3">
    <location>
        <begin position="2172"/>
        <end position="2183"/>
    </location>
</feature>
<feature type="compositionally biased region" description="Polar residues" evidence="3">
    <location>
        <begin position="1921"/>
        <end position="1953"/>
    </location>
</feature>
<feature type="compositionally biased region" description="Polar residues" evidence="3">
    <location>
        <begin position="2248"/>
        <end position="2260"/>
    </location>
</feature>
<dbReference type="Pfam" id="PF00249">
    <property type="entry name" value="Myb_DNA-binding"/>
    <property type="match status" value="1"/>
</dbReference>
<feature type="compositionally biased region" description="Basic and acidic residues" evidence="3">
    <location>
        <begin position="1716"/>
        <end position="1728"/>
    </location>
</feature>
<feature type="compositionally biased region" description="Basic and acidic residues" evidence="3">
    <location>
        <begin position="173"/>
        <end position="199"/>
    </location>
</feature>
<dbReference type="Pfam" id="PF15784">
    <property type="entry name" value="GPS2_interact"/>
    <property type="match status" value="1"/>
</dbReference>
<feature type="compositionally biased region" description="Low complexity" evidence="3">
    <location>
        <begin position="2292"/>
        <end position="2301"/>
    </location>
</feature>
<feature type="region of interest" description="Disordered" evidence="3">
    <location>
        <begin position="1"/>
        <end position="59"/>
    </location>
</feature>
<feature type="compositionally biased region" description="Polar residues" evidence="3">
    <location>
        <begin position="2026"/>
        <end position="2040"/>
    </location>
</feature>
<evidence type="ECO:0000259" key="4">
    <source>
        <dbReference type="PROSITE" id="PS50090"/>
    </source>
</evidence>
<evidence type="ECO:0000313" key="8">
    <source>
        <dbReference type="Proteomes" id="UP000596742"/>
    </source>
</evidence>
<feature type="region of interest" description="Disordered" evidence="3">
    <location>
        <begin position="90"/>
        <end position="231"/>
    </location>
</feature>
<feature type="compositionally biased region" description="Basic and acidic residues" evidence="3">
    <location>
        <begin position="90"/>
        <end position="99"/>
    </location>
</feature>
<dbReference type="PANTHER" id="PTHR13992:SF39">
    <property type="entry name" value="SMRTER, ISOFORM G"/>
    <property type="match status" value="1"/>
</dbReference>
<comment type="similarity">
    <text evidence="1">Belongs to the N-CoR nuclear receptor corepressors family.</text>
</comment>
<feature type="compositionally biased region" description="Basic and acidic residues" evidence="3">
    <location>
        <begin position="1485"/>
        <end position="1499"/>
    </location>
</feature>
<feature type="compositionally biased region" description="Basic and acidic residues" evidence="3">
    <location>
        <begin position="2261"/>
        <end position="2271"/>
    </location>
</feature>